<organism evidence="1 2">
    <name type="scientific">Hyalomma asiaticum</name>
    <name type="common">Tick</name>
    <dbReference type="NCBI Taxonomy" id="266040"/>
    <lineage>
        <taxon>Eukaryota</taxon>
        <taxon>Metazoa</taxon>
        <taxon>Ecdysozoa</taxon>
        <taxon>Arthropoda</taxon>
        <taxon>Chelicerata</taxon>
        <taxon>Arachnida</taxon>
        <taxon>Acari</taxon>
        <taxon>Parasitiformes</taxon>
        <taxon>Ixodida</taxon>
        <taxon>Ixodoidea</taxon>
        <taxon>Ixodidae</taxon>
        <taxon>Hyalomminae</taxon>
        <taxon>Hyalomma</taxon>
    </lineage>
</organism>
<proteinExistence type="predicted"/>
<reference evidence="1" key="1">
    <citation type="submission" date="2020-05" db="EMBL/GenBank/DDBJ databases">
        <title>Large-scale comparative analyses of tick genomes elucidate their genetic diversity and vector capacities.</title>
        <authorList>
            <person name="Jia N."/>
            <person name="Wang J."/>
            <person name="Shi W."/>
            <person name="Du L."/>
            <person name="Sun Y."/>
            <person name="Zhan W."/>
            <person name="Jiang J."/>
            <person name="Wang Q."/>
            <person name="Zhang B."/>
            <person name="Ji P."/>
            <person name="Sakyi L.B."/>
            <person name="Cui X."/>
            <person name="Yuan T."/>
            <person name="Jiang B."/>
            <person name="Yang W."/>
            <person name="Lam T.T.-Y."/>
            <person name="Chang Q."/>
            <person name="Ding S."/>
            <person name="Wang X."/>
            <person name="Zhu J."/>
            <person name="Ruan X."/>
            <person name="Zhao L."/>
            <person name="Wei J."/>
            <person name="Que T."/>
            <person name="Du C."/>
            <person name="Cheng J."/>
            <person name="Dai P."/>
            <person name="Han X."/>
            <person name="Huang E."/>
            <person name="Gao Y."/>
            <person name="Liu J."/>
            <person name="Shao H."/>
            <person name="Ye R."/>
            <person name="Li L."/>
            <person name="Wei W."/>
            <person name="Wang X."/>
            <person name="Wang C."/>
            <person name="Yang T."/>
            <person name="Huo Q."/>
            <person name="Li W."/>
            <person name="Guo W."/>
            <person name="Chen H."/>
            <person name="Zhou L."/>
            <person name="Ni X."/>
            <person name="Tian J."/>
            <person name="Zhou Y."/>
            <person name="Sheng Y."/>
            <person name="Liu T."/>
            <person name="Pan Y."/>
            <person name="Xia L."/>
            <person name="Li J."/>
            <person name="Zhao F."/>
            <person name="Cao W."/>
        </authorList>
    </citation>
    <scope>NUCLEOTIDE SEQUENCE</scope>
    <source>
        <strain evidence="1">Hyas-2018</strain>
    </source>
</reference>
<gene>
    <name evidence="1" type="ORF">HPB50_004868</name>
</gene>
<evidence type="ECO:0000313" key="2">
    <source>
        <dbReference type="Proteomes" id="UP000821845"/>
    </source>
</evidence>
<comment type="caution">
    <text evidence="1">The sequence shown here is derived from an EMBL/GenBank/DDBJ whole genome shotgun (WGS) entry which is preliminary data.</text>
</comment>
<dbReference type="Proteomes" id="UP000821845">
    <property type="component" value="Chromosome 4"/>
</dbReference>
<dbReference type="EMBL" id="CM023484">
    <property type="protein sequence ID" value="KAH6932345.1"/>
    <property type="molecule type" value="Genomic_DNA"/>
</dbReference>
<protein>
    <submittedName>
        <fullName evidence="1">Uncharacterized protein</fullName>
    </submittedName>
</protein>
<keyword evidence="2" id="KW-1185">Reference proteome</keyword>
<name>A0ACB7SCQ6_HYAAI</name>
<evidence type="ECO:0000313" key="1">
    <source>
        <dbReference type="EMBL" id="KAH6932345.1"/>
    </source>
</evidence>
<sequence length="150" mass="16674">MTRQYYDATRVILTPWNGHELFAVQKRIYVAKLVRILYGYQRSVSCSLIDDHSGMSIQNNTSFQHLLTNDDIPLSSPSVVTASHGHAKEHHDCTVHDAATSTLTEQESHAPRWIMHRGTSGKTLSVQPANLDNPTGKPSVEISPAASRLR</sequence>
<accession>A0ACB7SCQ6</accession>